<dbReference type="InterPro" id="IPR049437">
    <property type="entry name" value="tRNA-synt_1c_C2"/>
</dbReference>
<keyword evidence="6 9" id="KW-0648">Protein biosynthesis</keyword>
<proteinExistence type="inferred from homology"/>
<dbReference type="FunFam" id="1.10.1160.10:FF:000001">
    <property type="entry name" value="Glutamine--tRNA ligase"/>
    <property type="match status" value="1"/>
</dbReference>
<dbReference type="EC" id="6.1.1.18" evidence="1"/>
<keyword evidence="4 9" id="KW-0547">Nucleotide-binding</keyword>
<dbReference type="GO" id="GO:0004819">
    <property type="term" value="F:glutamine-tRNA ligase activity"/>
    <property type="evidence" value="ECO:0007669"/>
    <property type="project" value="UniProtKB-EC"/>
</dbReference>
<dbReference type="PANTHER" id="PTHR43097">
    <property type="entry name" value="GLUTAMINE-TRNA LIGASE"/>
    <property type="match status" value="1"/>
</dbReference>
<dbReference type="Gene3D" id="1.10.1160.10">
    <property type="entry name" value="Glutamyl-trna Synthetase, Domain 2"/>
    <property type="match status" value="1"/>
</dbReference>
<dbReference type="SUPFAM" id="SSF50715">
    <property type="entry name" value="Ribosomal protein L25-like"/>
    <property type="match status" value="1"/>
</dbReference>
<comment type="catalytic activity">
    <reaction evidence="8">
        <text>tRNA(Gln) + L-glutamine + ATP = L-glutaminyl-tRNA(Gln) + AMP + diphosphate</text>
        <dbReference type="Rhea" id="RHEA:20121"/>
        <dbReference type="Rhea" id="RHEA-COMP:9662"/>
        <dbReference type="Rhea" id="RHEA-COMP:9681"/>
        <dbReference type="ChEBI" id="CHEBI:30616"/>
        <dbReference type="ChEBI" id="CHEBI:33019"/>
        <dbReference type="ChEBI" id="CHEBI:58359"/>
        <dbReference type="ChEBI" id="CHEBI:78442"/>
        <dbReference type="ChEBI" id="CHEBI:78521"/>
        <dbReference type="ChEBI" id="CHEBI:456215"/>
        <dbReference type="EC" id="6.1.1.18"/>
    </reaction>
</comment>
<dbReference type="InterPro" id="IPR000924">
    <property type="entry name" value="Glu/Gln-tRNA-synth"/>
</dbReference>
<evidence type="ECO:0000256" key="6">
    <source>
        <dbReference type="ARBA" id="ARBA00022917"/>
    </source>
</evidence>
<dbReference type="InterPro" id="IPR022861">
    <property type="entry name" value="Gln_tRNA_ligase_bac"/>
</dbReference>
<dbReference type="Pfam" id="PF00749">
    <property type="entry name" value="tRNA-synt_1c"/>
    <property type="match status" value="1"/>
</dbReference>
<comment type="similarity">
    <text evidence="9">Belongs to the class-I aminoacyl-tRNA synthetase family.</text>
</comment>
<dbReference type="InterPro" id="IPR020061">
    <property type="entry name" value="Glu_tRNA_lig_a-bdl"/>
</dbReference>
<evidence type="ECO:0000256" key="4">
    <source>
        <dbReference type="ARBA" id="ARBA00022741"/>
    </source>
</evidence>
<dbReference type="PROSITE" id="PS50991">
    <property type="entry name" value="PYR_CT"/>
    <property type="match status" value="1"/>
</dbReference>
<keyword evidence="3 9" id="KW-0436">Ligase</keyword>
<dbReference type="Gene3D" id="3.40.50.620">
    <property type="entry name" value="HUPs"/>
    <property type="match status" value="1"/>
</dbReference>
<dbReference type="GO" id="GO:0005524">
    <property type="term" value="F:ATP binding"/>
    <property type="evidence" value="ECO:0007669"/>
    <property type="project" value="UniProtKB-KW"/>
</dbReference>
<keyword evidence="5 9" id="KW-0067">ATP-binding</keyword>
<gene>
    <name evidence="12" type="primary">glnS</name>
    <name evidence="12" type="ORF">SPIL2461_LOCUS115</name>
</gene>
<evidence type="ECO:0000313" key="13">
    <source>
        <dbReference type="Proteomes" id="UP000649617"/>
    </source>
</evidence>
<dbReference type="Gene3D" id="3.90.800.10">
    <property type="entry name" value="Glutamyl-tRNA Synthetase, Domain 3"/>
    <property type="match status" value="1"/>
</dbReference>
<accession>A0A812IRP9</accession>
<dbReference type="InterPro" id="IPR004514">
    <property type="entry name" value="Gln-tRNA-synth"/>
</dbReference>
<evidence type="ECO:0000256" key="5">
    <source>
        <dbReference type="ARBA" id="ARBA00022840"/>
    </source>
</evidence>
<dbReference type="NCBIfam" id="TIGR00440">
    <property type="entry name" value="glnS"/>
    <property type="match status" value="1"/>
</dbReference>
<feature type="compositionally biased region" description="Polar residues" evidence="10">
    <location>
        <begin position="132"/>
        <end position="142"/>
    </location>
</feature>
<dbReference type="NCBIfam" id="NF004283">
    <property type="entry name" value="PRK05692.1"/>
    <property type="match status" value="1"/>
</dbReference>
<evidence type="ECO:0000256" key="10">
    <source>
        <dbReference type="SAM" id="MobiDB-lite"/>
    </source>
</evidence>
<dbReference type="SUPFAM" id="SSF51569">
    <property type="entry name" value="Aldolase"/>
    <property type="match status" value="1"/>
</dbReference>
<dbReference type="PANTHER" id="PTHR43097:SF5">
    <property type="entry name" value="GLUTAMATE--TRNA LIGASE"/>
    <property type="match status" value="1"/>
</dbReference>
<dbReference type="InterPro" id="IPR011035">
    <property type="entry name" value="Ribosomal_bL25/Gln-tRNA_synth"/>
</dbReference>
<dbReference type="GO" id="GO:0006425">
    <property type="term" value="P:glutaminyl-tRNA aminoacylation"/>
    <property type="evidence" value="ECO:0007669"/>
    <property type="project" value="InterPro"/>
</dbReference>
<dbReference type="PRINTS" id="PR00987">
    <property type="entry name" value="TRNASYNTHGLU"/>
</dbReference>
<comment type="caution">
    <text evidence="12">The sequence shown here is derived from an EMBL/GenBank/DDBJ whole genome shotgun (WGS) entry which is preliminary data.</text>
</comment>
<dbReference type="Pfam" id="PF00682">
    <property type="entry name" value="HMGL-like"/>
    <property type="match status" value="1"/>
</dbReference>
<dbReference type="NCBIfam" id="NF011291">
    <property type="entry name" value="PRK14703.1"/>
    <property type="match status" value="1"/>
</dbReference>
<dbReference type="InterPro" id="IPR020058">
    <property type="entry name" value="Glu/Gln-tRNA-synth_Ib_cat-dom"/>
</dbReference>
<dbReference type="Gene3D" id="2.40.240.10">
    <property type="entry name" value="Ribosomal Protein L25, Chain P"/>
    <property type="match status" value="2"/>
</dbReference>
<dbReference type="FunFam" id="3.90.800.10:FF:000001">
    <property type="entry name" value="Glutamine--tRNA ligase"/>
    <property type="match status" value="1"/>
</dbReference>
<dbReference type="Pfam" id="PF20974">
    <property type="entry name" value="tRNA-synt_1c_C2"/>
    <property type="match status" value="1"/>
</dbReference>
<evidence type="ECO:0000313" key="12">
    <source>
        <dbReference type="EMBL" id="CAE7149342.1"/>
    </source>
</evidence>
<keyword evidence="7 9" id="KW-0030">Aminoacyl-tRNA synthetase</keyword>
<dbReference type="InterPro" id="IPR020056">
    <property type="entry name" value="Rbsml_bL25/Gln-tRNA_synth_N"/>
</dbReference>
<dbReference type="InterPro" id="IPR050132">
    <property type="entry name" value="Gln/Glu-tRNA_Ligase"/>
</dbReference>
<evidence type="ECO:0000256" key="9">
    <source>
        <dbReference type="RuleBase" id="RU363037"/>
    </source>
</evidence>
<dbReference type="PROSITE" id="PS00178">
    <property type="entry name" value="AA_TRNA_LIGASE_I"/>
    <property type="match status" value="1"/>
</dbReference>
<sequence>MDHEAKDFIRQRIEHDLAQGVLPAGVVTRFPPEPNGYLHIGHAKSICLNFGVAQEYGGSTFLRFDDTNPSKESDEFVQSIQADVAWLGFTWSTLTHASDYFEELYKFATDLINDGKAYVDSSSAQEIREQRGTLTEPGQNSPFRDRSVAENLDLFERMRAGEFADGEHVLRAKIDMSSPNINMRDPVLYRIRHVHHQRTGDKWCIYPMYDFTHCISDALEGITHSLCTLEFADHRPLYDWVLDNSNVNFHPPQIEFSRLGLEYTVMSKRLLHRLVEEKLVDGWDDPRMPTIAGLRRRGVTPAAIRDFCARVGVTKVDNRVEMNLLEFCIRKDLEDSARRGMGVLKPLKVTLTNWTGGDEILPGKWHGKDESLGERDMPFSGELYIEQDDFAIEPPKKWKRLSPGEMVRLRYGYIIRCDEHVCDDAGEVVELKCTYFPDSRSGSDTSGLKPKGVVHWVSAAHAVPVEIRSYNRLFRVPDPSATSFLEDINPDSLEILQGFVEPAIVAHEDTHFQFERQGYFCKDSKLPGVTIMEVSPRDGLQNEDALITTEQKLRLIDYALDAGCKRIEVTSFVHPERVPQMADAEAVCAGLPQRGDVTYTGLILNERGYERLRATQRLNEAGLVVPATDVFGLRNQGLDVADALTMAKKVISHGANNGFPVQVTIAVAFGCPFSGDVQAQAVVDIAQALAEAAPVEIALADTIGVAVPMQVFDLFSALRERLGPDMPLRAHFHDTRNTGIANAFAALQAGVNTLDASIGGIGGCPFAPNASGNVATEDLVYMLNRSGVAHGVDLEKLIQGAQWLGPALNKTLPSSLLKAGNFPASDGAE</sequence>
<dbReference type="SUPFAM" id="SSF52374">
    <property type="entry name" value="Nucleotidylyl transferase"/>
    <property type="match status" value="1"/>
</dbReference>
<dbReference type="EMBL" id="CAJNIZ010000001">
    <property type="protein sequence ID" value="CAE7149342.1"/>
    <property type="molecule type" value="Genomic_DNA"/>
</dbReference>
<evidence type="ECO:0000256" key="3">
    <source>
        <dbReference type="ARBA" id="ARBA00022598"/>
    </source>
</evidence>
<dbReference type="InterPro" id="IPR014729">
    <property type="entry name" value="Rossmann-like_a/b/a_fold"/>
</dbReference>
<dbReference type="FunFam" id="3.40.50.620:FF:000037">
    <property type="entry name" value="Glutamine--tRNA ligase cytoplasmic"/>
    <property type="match status" value="1"/>
</dbReference>
<evidence type="ECO:0000259" key="11">
    <source>
        <dbReference type="PROSITE" id="PS50991"/>
    </source>
</evidence>
<dbReference type="Pfam" id="PF03950">
    <property type="entry name" value="tRNA-synt_1c_C"/>
    <property type="match status" value="1"/>
</dbReference>
<evidence type="ECO:0000256" key="8">
    <source>
        <dbReference type="ARBA" id="ARBA00048270"/>
    </source>
</evidence>
<evidence type="ECO:0000256" key="2">
    <source>
        <dbReference type="ARBA" id="ARBA00022490"/>
    </source>
</evidence>
<dbReference type="InterPro" id="IPR020059">
    <property type="entry name" value="Glu/Gln-tRNA-synth_Ib_codon-bd"/>
</dbReference>
<keyword evidence="2" id="KW-0963">Cytoplasm</keyword>
<dbReference type="OrthoDB" id="10250478at2759"/>
<organism evidence="12 13">
    <name type="scientific">Symbiodinium pilosum</name>
    <name type="common">Dinoflagellate</name>
    <dbReference type="NCBI Taxonomy" id="2952"/>
    <lineage>
        <taxon>Eukaryota</taxon>
        <taxon>Sar</taxon>
        <taxon>Alveolata</taxon>
        <taxon>Dinophyceae</taxon>
        <taxon>Suessiales</taxon>
        <taxon>Symbiodiniaceae</taxon>
        <taxon>Symbiodinium</taxon>
    </lineage>
</organism>
<name>A0A812IRP9_SYMPI</name>
<dbReference type="Proteomes" id="UP000649617">
    <property type="component" value="Unassembled WGS sequence"/>
</dbReference>
<dbReference type="GO" id="GO:0005829">
    <property type="term" value="C:cytosol"/>
    <property type="evidence" value="ECO:0007669"/>
    <property type="project" value="TreeGrafter"/>
</dbReference>
<dbReference type="CDD" id="cd00807">
    <property type="entry name" value="GlnRS_core"/>
    <property type="match status" value="1"/>
</dbReference>
<evidence type="ECO:0000256" key="1">
    <source>
        <dbReference type="ARBA" id="ARBA00012836"/>
    </source>
</evidence>
<feature type="region of interest" description="Disordered" evidence="10">
    <location>
        <begin position="122"/>
        <end position="143"/>
    </location>
</feature>
<keyword evidence="13" id="KW-1185">Reference proteome</keyword>
<reference evidence="12" key="1">
    <citation type="submission" date="2021-02" db="EMBL/GenBank/DDBJ databases">
        <authorList>
            <person name="Dougan E. K."/>
            <person name="Rhodes N."/>
            <person name="Thang M."/>
            <person name="Chan C."/>
        </authorList>
    </citation>
    <scope>NUCLEOTIDE SEQUENCE</scope>
</reference>
<dbReference type="CDD" id="cd07938">
    <property type="entry name" value="DRE_TIM_HMGL"/>
    <property type="match status" value="1"/>
</dbReference>
<dbReference type="InterPro" id="IPR001412">
    <property type="entry name" value="aa-tRNA-synth_I_CS"/>
</dbReference>
<dbReference type="InterPro" id="IPR000891">
    <property type="entry name" value="PYR_CT"/>
</dbReference>
<dbReference type="InterPro" id="IPR013785">
    <property type="entry name" value="Aldolase_TIM"/>
</dbReference>
<dbReference type="HAMAP" id="MF_00126">
    <property type="entry name" value="Gln_tRNA_synth"/>
    <property type="match status" value="1"/>
</dbReference>
<dbReference type="Gene3D" id="3.20.20.70">
    <property type="entry name" value="Aldolase class I"/>
    <property type="match status" value="1"/>
</dbReference>
<evidence type="ECO:0000256" key="7">
    <source>
        <dbReference type="ARBA" id="ARBA00023146"/>
    </source>
</evidence>
<feature type="domain" description="Pyruvate carboxyltransferase" evidence="11">
    <location>
        <begin position="529"/>
        <end position="798"/>
    </location>
</feature>
<protein>
    <recommendedName>
        <fullName evidence="1">glutamine--tRNA ligase</fullName>
        <ecNumber evidence="1">6.1.1.18</ecNumber>
    </recommendedName>
</protein>
<dbReference type="AlphaFoldDB" id="A0A812IRP9"/>